<feature type="transmembrane region" description="Helical" evidence="1">
    <location>
        <begin position="82"/>
        <end position="104"/>
    </location>
</feature>
<gene>
    <name evidence="2" type="ORF">A2537_02015</name>
</gene>
<keyword evidence="1" id="KW-1133">Transmembrane helix</keyword>
<accession>A0A1F6P265</accession>
<evidence type="ECO:0000256" key="1">
    <source>
        <dbReference type="SAM" id="Phobius"/>
    </source>
</evidence>
<sequence length="382" mass="42668">MFGKPEKKQQTLPNLNITKMPDDFYAGANPIIKFLTVEKVVKPAKIETPVLSPAEKKLLDKKTAVGAGNKLHPVNLITNWKFLIFSSIVILLIGGLVSGLYFWWQYRKTLPSFQPPIQPVVTEPLNTQPNSSEIIVTEPVVVETVLPVVVTEAKLDFPSLFLGDSMDTDKDEISNTSEDLFGTDSAVSDSDGDKFTDGHEVYYLYNPAGKEPLKLIDSGLVSLYTNPAFLYKIYYPKTWAVGNVDEGYKDVLFSTFTGENIEIRVMDMVSGETFNDWFARNGSGESLADYSSFESVFKESGFSRKDGLVYFFQNGNKIFSIIYHTTDSTVVNYRQVIKMLARSFQFGDVNDISTRPIEENLNNPNVTSSVISDIITSTNTPL</sequence>
<keyword evidence="1" id="KW-0812">Transmembrane</keyword>
<organism evidence="2 3">
    <name type="scientific">Candidatus Magasanikbacteria bacterium RIFOXYD2_FULL_36_9</name>
    <dbReference type="NCBI Taxonomy" id="1798707"/>
    <lineage>
        <taxon>Bacteria</taxon>
        <taxon>Candidatus Magasanikiibacteriota</taxon>
    </lineage>
</organism>
<reference evidence="2 3" key="1">
    <citation type="journal article" date="2016" name="Nat. Commun.">
        <title>Thousands of microbial genomes shed light on interconnected biogeochemical processes in an aquifer system.</title>
        <authorList>
            <person name="Anantharaman K."/>
            <person name="Brown C.T."/>
            <person name="Hug L.A."/>
            <person name="Sharon I."/>
            <person name="Castelle C.J."/>
            <person name="Probst A.J."/>
            <person name="Thomas B.C."/>
            <person name="Singh A."/>
            <person name="Wilkins M.J."/>
            <person name="Karaoz U."/>
            <person name="Brodie E.L."/>
            <person name="Williams K.H."/>
            <person name="Hubbard S.S."/>
            <person name="Banfield J.F."/>
        </authorList>
    </citation>
    <scope>NUCLEOTIDE SEQUENCE [LARGE SCALE GENOMIC DNA]</scope>
</reference>
<dbReference type="EMBL" id="MFRC01000002">
    <property type="protein sequence ID" value="OGH90231.1"/>
    <property type="molecule type" value="Genomic_DNA"/>
</dbReference>
<name>A0A1F6P265_9BACT</name>
<evidence type="ECO:0000313" key="2">
    <source>
        <dbReference type="EMBL" id="OGH90231.1"/>
    </source>
</evidence>
<dbReference type="Proteomes" id="UP000178490">
    <property type="component" value="Unassembled WGS sequence"/>
</dbReference>
<evidence type="ECO:0000313" key="3">
    <source>
        <dbReference type="Proteomes" id="UP000178490"/>
    </source>
</evidence>
<keyword evidence="1" id="KW-0472">Membrane</keyword>
<dbReference type="AlphaFoldDB" id="A0A1F6P265"/>
<proteinExistence type="predicted"/>
<comment type="caution">
    <text evidence="2">The sequence shown here is derived from an EMBL/GenBank/DDBJ whole genome shotgun (WGS) entry which is preliminary data.</text>
</comment>
<protein>
    <submittedName>
        <fullName evidence="2">Uncharacterized protein</fullName>
    </submittedName>
</protein>